<dbReference type="Pfam" id="PF01336">
    <property type="entry name" value="tRNA_anti-codon"/>
    <property type="match status" value="1"/>
</dbReference>
<dbReference type="InterPro" id="IPR004365">
    <property type="entry name" value="NA-bd_OB_tRNA"/>
</dbReference>
<protein>
    <submittedName>
        <fullName evidence="8">Aspartyl-tRNA synthetase 2, mitochondrial</fullName>
    </submittedName>
</protein>
<evidence type="ECO:0000256" key="3">
    <source>
        <dbReference type="ARBA" id="ARBA00022741"/>
    </source>
</evidence>
<keyword evidence="4" id="KW-0067">ATP-binding</keyword>
<dbReference type="InterPro" id="IPR004115">
    <property type="entry name" value="GAD-like_sf"/>
</dbReference>
<dbReference type="GO" id="GO:0004815">
    <property type="term" value="F:aspartate-tRNA ligase activity"/>
    <property type="evidence" value="ECO:0007669"/>
    <property type="project" value="TreeGrafter"/>
</dbReference>
<dbReference type="SUPFAM" id="SSF50249">
    <property type="entry name" value="Nucleic acid-binding proteins"/>
    <property type="match status" value="1"/>
</dbReference>
<evidence type="ECO:0000256" key="5">
    <source>
        <dbReference type="ARBA" id="ARBA00022917"/>
    </source>
</evidence>
<evidence type="ECO:0000256" key="2">
    <source>
        <dbReference type="ARBA" id="ARBA00022598"/>
    </source>
</evidence>
<proteinExistence type="inferred from homology"/>
<dbReference type="OrthoDB" id="439710at2759"/>
<dbReference type="PANTHER" id="PTHR22594">
    <property type="entry name" value="ASPARTYL/LYSYL-TRNA SYNTHETASE"/>
    <property type="match status" value="1"/>
</dbReference>
<evidence type="ECO:0000256" key="6">
    <source>
        <dbReference type="ARBA" id="ARBA00023146"/>
    </source>
</evidence>
<dbReference type="Pfam" id="PF00152">
    <property type="entry name" value="tRNA-synt_2"/>
    <property type="match status" value="1"/>
</dbReference>
<dbReference type="InterPro" id="IPR012340">
    <property type="entry name" value="NA-bd_OB-fold"/>
</dbReference>
<sequence>MRKLSDDLIFLPLRDYSGTIQLVLKGSDKGDDDMRQNLQELTPESVVCVEGRVISREQGAINPRMATGDIEVELTSVRILNKTHKTLPFLPSNQSLANEELRLRYRCLDLRRDALQANLRNRSLAAWIIRDYLVKNDFVEVETPLLFKSTPEGAREFVVPTRNAGAFYALPQSPQQYKQLLMASGIDRYFQIAKCFRDEDLRADRQPEFTQIDLEVSFGSANDIQTLVEGLVRAVWRKLKSVELFEEKPFPRMNYKIAMSKYGSDKPDTRFGLEIQHISDLMNEDVVEAIVLRNDMKLPGADLKRLTRHDTRVLPFVKLNEGNMDSWLHRLPFSEQIQGSVDVNEINHRLDLQTGDVLILNTRPAFLSGGQTILGKVRLELATVLQSKG</sequence>
<comment type="caution">
    <text evidence="8">The sequence shown here is derived from an EMBL/GenBank/DDBJ whole genome shotgun (WGS) entry which is preliminary data.</text>
</comment>
<dbReference type="InterPro" id="IPR045864">
    <property type="entry name" value="aa-tRNA-synth_II/BPL/LPL"/>
</dbReference>
<keyword evidence="6" id="KW-0030">Aminoacyl-tRNA synthetase</keyword>
<evidence type="ECO:0000256" key="1">
    <source>
        <dbReference type="ARBA" id="ARBA00006303"/>
    </source>
</evidence>
<dbReference type="PROSITE" id="PS50862">
    <property type="entry name" value="AA_TRNA_LIGASE_II"/>
    <property type="match status" value="1"/>
</dbReference>
<dbReference type="InterPro" id="IPR004364">
    <property type="entry name" value="Aa-tRNA-synt_II"/>
</dbReference>
<dbReference type="CDD" id="cd04317">
    <property type="entry name" value="EcAspRS_like_N"/>
    <property type="match status" value="1"/>
</dbReference>
<gene>
    <name evidence="8" type="primary">DARS2_1</name>
    <name evidence="8" type="ORF">BG011_007621</name>
</gene>
<dbReference type="Gene3D" id="3.30.1360.30">
    <property type="entry name" value="GAD-like domain"/>
    <property type="match status" value="1"/>
</dbReference>
<keyword evidence="2" id="KW-0436">Ligase</keyword>
<accession>A0A9P6TY23</accession>
<evidence type="ECO:0000313" key="9">
    <source>
        <dbReference type="Proteomes" id="UP000726737"/>
    </source>
</evidence>
<evidence type="ECO:0000313" key="8">
    <source>
        <dbReference type="EMBL" id="KAG0251424.1"/>
    </source>
</evidence>
<dbReference type="EMBL" id="JAAAJA010000595">
    <property type="protein sequence ID" value="KAG0251424.1"/>
    <property type="molecule type" value="Genomic_DNA"/>
</dbReference>
<keyword evidence="9" id="KW-1185">Reference proteome</keyword>
<organism evidence="8 9">
    <name type="scientific">Mortierella polycephala</name>
    <dbReference type="NCBI Taxonomy" id="41804"/>
    <lineage>
        <taxon>Eukaryota</taxon>
        <taxon>Fungi</taxon>
        <taxon>Fungi incertae sedis</taxon>
        <taxon>Mucoromycota</taxon>
        <taxon>Mortierellomycotina</taxon>
        <taxon>Mortierellomycetes</taxon>
        <taxon>Mortierellales</taxon>
        <taxon>Mortierellaceae</taxon>
        <taxon>Mortierella</taxon>
    </lineage>
</organism>
<dbReference type="Gene3D" id="3.30.930.10">
    <property type="entry name" value="Bira Bifunctional Protein, Domain 2"/>
    <property type="match status" value="1"/>
</dbReference>
<dbReference type="PANTHER" id="PTHR22594:SF5">
    <property type="entry name" value="ASPARTATE--TRNA LIGASE, MITOCHONDRIAL"/>
    <property type="match status" value="1"/>
</dbReference>
<feature type="domain" description="Aminoacyl-transfer RNA synthetases class-II family profile" evidence="7">
    <location>
        <begin position="129"/>
        <end position="343"/>
    </location>
</feature>
<dbReference type="InterPro" id="IPR002312">
    <property type="entry name" value="Asp/Asn-tRNA-synth_IIb"/>
</dbReference>
<evidence type="ECO:0000259" key="7">
    <source>
        <dbReference type="PROSITE" id="PS50862"/>
    </source>
</evidence>
<reference evidence="8" key="1">
    <citation type="journal article" date="2020" name="Fungal Divers.">
        <title>Resolving the Mortierellaceae phylogeny through synthesis of multi-gene phylogenetics and phylogenomics.</title>
        <authorList>
            <person name="Vandepol N."/>
            <person name="Liber J."/>
            <person name="Desiro A."/>
            <person name="Na H."/>
            <person name="Kennedy M."/>
            <person name="Barry K."/>
            <person name="Grigoriev I.V."/>
            <person name="Miller A.N."/>
            <person name="O'Donnell K."/>
            <person name="Stajich J.E."/>
            <person name="Bonito G."/>
        </authorList>
    </citation>
    <scope>NUCLEOTIDE SEQUENCE</scope>
    <source>
        <strain evidence="8">KOD948</strain>
    </source>
</reference>
<name>A0A9P6TY23_9FUNG</name>
<dbReference type="AlphaFoldDB" id="A0A9P6TY23"/>
<dbReference type="GO" id="GO:0005739">
    <property type="term" value="C:mitochondrion"/>
    <property type="evidence" value="ECO:0007669"/>
    <property type="project" value="TreeGrafter"/>
</dbReference>
<dbReference type="InterPro" id="IPR047089">
    <property type="entry name" value="Asp-tRNA-ligase_1_N"/>
</dbReference>
<dbReference type="SUPFAM" id="SSF55681">
    <property type="entry name" value="Class II aaRS and biotin synthetases"/>
    <property type="match status" value="1"/>
</dbReference>
<keyword evidence="5" id="KW-0648">Protein biosynthesis</keyword>
<comment type="similarity">
    <text evidence="1">Belongs to the class-II aminoacyl-tRNA synthetase family. Type 1 subfamily.</text>
</comment>
<dbReference type="PRINTS" id="PR01042">
    <property type="entry name" value="TRNASYNTHASP"/>
</dbReference>
<dbReference type="GO" id="GO:0005524">
    <property type="term" value="F:ATP binding"/>
    <property type="evidence" value="ECO:0007669"/>
    <property type="project" value="UniProtKB-KW"/>
</dbReference>
<dbReference type="InterPro" id="IPR006195">
    <property type="entry name" value="aa-tRNA-synth_II"/>
</dbReference>
<dbReference type="Proteomes" id="UP000726737">
    <property type="component" value="Unassembled WGS sequence"/>
</dbReference>
<dbReference type="GO" id="GO:0003676">
    <property type="term" value="F:nucleic acid binding"/>
    <property type="evidence" value="ECO:0007669"/>
    <property type="project" value="InterPro"/>
</dbReference>
<keyword evidence="3" id="KW-0547">Nucleotide-binding</keyword>
<dbReference type="GO" id="GO:0006422">
    <property type="term" value="P:aspartyl-tRNA aminoacylation"/>
    <property type="evidence" value="ECO:0007669"/>
    <property type="project" value="TreeGrafter"/>
</dbReference>
<dbReference type="Gene3D" id="2.40.50.140">
    <property type="entry name" value="Nucleic acid-binding proteins"/>
    <property type="match status" value="1"/>
</dbReference>
<evidence type="ECO:0000256" key="4">
    <source>
        <dbReference type="ARBA" id="ARBA00022840"/>
    </source>
</evidence>